<protein>
    <submittedName>
        <fullName evidence="1">Uncharacterized protein</fullName>
    </submittedName>
</protein>
<dbReference type="AlphaFoldDB" id="M8C1J7"/>
<sequence>MAQSSASQRPWTAILPALLERIVLEILEQPLERRRAEKLGPIGSLRRSGVLEGVQCSCGAGSSIWRRTVELRVGD</sequence>
<dbReference type="EnsemblPlants" id="EMT09063">
    <property type="protein sequence ID" value="EMT09063"/>
    <property type="gene ID" value="F775_27359"/>
</dbReference>
<name>M8C1J7_AEGTA</name>
<organism evidence="1">
    <name type="scientific">Aegilops tauschii</name>
    <name type="common">Tausch's goatgrass</name>
    <name type="synonym">Aegilops squarrosa</name>
    <dbReference type="NCBI Taxonomy" id="37682"/>
    <lineage>
        <taxon>Eukaryota</taxon>
        <taxon>Viridiplantae</taxon>
        <taxon>Streptophyta</taxon>
        <taxon>Embryophyta</taxon>
        <taxon>Tracheophyta</taxon>
        <taxon>Spermatophyta</taxon>
        <taxon>Magnoliopsida</taxon>
        <taxon>Liliopsida</taxon>
        <taxon>Poales</taxon>
        <taxon>Poaceae</taxon>
        <taxon>BOP clade</taxon>
        <taxon>Pooideae</taxon>
        <taxon>Triticodae</taxon>
        <taxon>Triticeae</taxon>
        <taxon>Triticinae</taxon>
        <taxon>Aegilops</taxon>
    </lineage>
</organism>
<proteinExistence type="predicted"/>
<reference evidence="1" key="1">
    <citation type="submission" date="2015-06" db="UniProtKB">
        <authorList>
            <consortium name="EnsemblPlants"/>
        </authorList>
    </citation>
    <scope>IDENTIFICATION</scope>
</reference>
<accession>M8C1J7</accession>
<evidence type="ECO:0000313" key="1">
    <source>
        <dbReference type="EnsemblPlants" id="EMT09063"/>
    </source>
</evidence>